<dbReference type="PRINTS" id="PR00237">
    <property type="entry name" value="GPCRRHODOPSN"/>
</dbReference>
<keyword evidence="4 9" id="KW-1133">Transmembrane helix</keyword>
<feature type="transmembrane region" description="Helical" evidence="9">
    <location>
        <begin position="25"/>
        <end position="49"/>
    </location>
</feature>
<gene>
    <name evidence="12" type="primary">LOC101406642</name>
</gene>
<proteinExistence type="predicted"/>
<organism evidence="11 12">
    <name type="scientific">Ceratotherium simum simum</name>
    <name type="common">Southern white rhinoceros</name>
    <dbReference type="NCBI Taxonomy" id="73337"/>
    <lineage>
        <taxon>Eukaryota</taxon>
        <taxon>Metazoa</taxon>
        <taxon>Chordata</taxon>
        <taxon>Craniata</taxon>
        <taxon>Vertebrata</taxon>
        <taxon>Euteleostomi</taxon>
        <taxon>Mammalia</taxon>
        <taxon>Eutheria</taxon>
        <taxon>Laurasiatheria</taxon>
        <taxon>Perissodactyla</taxon>
        <taxon>Rhinocerotidae</taxon>
        <taxon>Ceratotherium</taxon>
    </lineage>
</organism>
<dbReference type="Pfam" id="PF13853">
    <property type="entry name" value="7tm_4"/>
    <property type="match status" value="1"/>
</dbReference>
<keyword evidence="7" id="KW-0675">Receptor</keyword>
<keyword evidence="5" id="KW-0297">G-protein coupled receptor</keyword>
<evidence type="ECO:0000256" key="7">
    <source>
        <dbReference type="ARBA" id="ARBA00023170"/>
    </source>
</evidence>
<dbReference type="CDD" id="cd15229">
    <property type="entry name" value="7tmA_OR8S1-like"/>
    <property type="match status" value="1"/>
</dbReference>
<dbReference type="Gene3D" id="1.20.1070.10">
    <property type="entry name" value="Rhodopsin 7-helix transmembrane proteins"/>
    <property type="match status" value="1"/>
</dbReference>
<feature type="domain" description="G-protein coupled receptors family 1 profile" evidence="10">
    <location>
        <begin position="41"/>
        <end position="288"/>
    </location>
</feature>
<name>A0ABM0HLJ0_CERSS</name>
<comment type="function">
    <text evidence="1">Putative odorant or sperm cell receptor.</text>
</comment>
<feature type="transmembrane region" description="Helical" evidence="9">
    <location>
        <begin position="237"/>
        <end position="260"/>
    </location>
</feature>
<keyword evidence="6 9" id="KW-0472">Membrane</keyword>
<dbReference type="RefSeq" id="XP_004429495.1">
    <property type="nucleotide sequence ID" value="XM_004429438.1"/>
</dbReference>
<dbReference type="InterPro" id="IPR000725">
    <property type="entry name" value="Olfact_rcpt"/>
</dbReference>
<dbReference type="InterPro" id="IPR017452">
    <property type="entry name" value="GPCR_Rhodpsn_7TM"/>
</dbReference>
<feature type="transmembrane region" description="Helical" evidence="9">
    <location>
        <begin position="272"/>
        <end position="290"/>
    </location>
</feature>
<comment type="subcellular location">
    <subcellularLocation>
        <location evidence="2">Membrane</location>
        <topology evidence="2">Multi-pass membrane protein</topology>
    </subcellularLocation>
</comment>
<evidence type="ECO:0000259" key="10">
    <source>
        <dbReference type="PROSITE" id="PS50262"/>
    </source>
</evidence>
<dbReference type="GeneID" id="101406642"/>
<feature type="transmembrane region" description="Helical" evidence="9">
    <location>
        <begin position="140"/>
        <end position="158"/>
    </location>
</feature>
<evidence type="ECO:0000256" key="1">
    <source>
        <dbReference type="ARBA" id="ARBA00003929"/>
    </source>
</evidence>
<keyword evidence="11" id="KW-1185">Reference proteome</keyword>
<evidence type="ECO:0000313" key="12">
    <source>
        <dbReference type="RefSeq" id="XP_004429495.1"/>
    </source>
</evidence>
<dbReference type="Proteomes" id="UP000694910">
    <property type="component" value="Unplaced"/>
</dbReference>
<dbReference type="InterPro" id="IPR000276">
    <property type="entry name" value="GPCR_Rhodpsn"/>
</dbReference>
<evidence type="ECO:0000256" key="8">
    <source>
        <dbReference type="ARBA" id="ARBA00023224"/>
    </source>
</evidence>
<evidence type="ECO:0000256" key="3">
    <source>
        <dbReference type="ARBA" id="ARBA00022692"/>
    </source>
</evidence>
<sequence length="330" mass="36712">MALGNHSTIVEFLLLGLPADHHTQALLFVLFLTIYLLTLSGNLLMILVIRANSHLHTPMYFFLSHLSFLDLCYSSVTEPKTLENILSEKKTVSVEDCLSQAFFVFDSGGTELCLLAVMAYDHYAAICYPLLYGQMMNNELCVGLVLGSWGLAFFDAFLNTLLACNLDFCETQVISNFICEIPSLFPLSCSNSSKNFAVLFCSALLHAFGTFLLVFFSYARIISTILSISSTSGRSKAFSTCSSHLTAVTLFYGSGFLRYLMPTSGSPWELVFSMQYSAVTPLVNLLVYSLKNKEVKAALKNTLQKSLQYLRSQRTGRGYLGNRMELQQDT</sequence>
<feature type="transmembrane region" description="Helical" evidence="9">
    <location>
        <begin position="196"/>
        <end position="216"/>
    </location>
</feature>
<dbReference type="PANTHER" id="PTHR48001">
    <property type="entry name" value="OLFACTORY RECEPTOR"/>
    <property type="match status" value="1"/>
</dbReference>
<protein>
    <submittedName>
        <fullName evidence="12">Olfactory receptor 8S1-like</fullName>
    </submittedName>
</protein>
<evidence type="ECO:0000256" key="6">
    <source>
        <dbReference type="ARBA" id="ARBA00023136"/>
    </source>
</evidence>
<evidence type="ECO:0000256" key="5">
    <source>
        <dbReference type="ARBA" id="ARBA00023040"/>
    </source>
</evidence>
<evidence type="ECO:0000313" key="11">
    <source>
        <dbReference type="Proteomes" id="UP000694910"/>
    </source>
</evidence>
<evidence type="ECO:0000256" key="2">
    <source>
        <dbReference type="ARBA" id="ARBA00004141"/>
    </source>
</evidence>
<evidence type="ECO:0000256" key="4">
    <source>
        <dbReference type="ARBA" id="ARBA00022989"/>
    </source>
</evidence>
<dbReference type="SUPFAM" id="SSF81321">
    <property type="entry name" value="Family A G protein-coupled receptor-like"/>
    <property type="match status" value="1"/>
</dbReference>
<keyword evidence="3 9" id="KW-0812">Transmembrane</keyword>
<accession>A0ABM0HLJ0</accession>
<reference evidence="12" key="1">
    <citation type="submission" date="2025-08" db="UniProtKB">
        <authorList>
            <consortium name="RefSeq"/>
        </authorList>
    </citation>
    <scope>IDENTIFICATION</scope>
</reference>
<keyword evidence="8" id="KW-0807">Transducer</keyword>
<dbReference type="PROSITE" id="PS50262">
    <property type="entry name" value="G_PROTEIN_RECEP_F1_2"/>
    <property type="match status" value="1"/>
</dbReference>
<evidence type="ECO:0000256" key="9">
    <source>
        <dbReference type="SAM" id="Phobius"/>
    </source>
</evidence>
<dbReference type="PRINTS" id="PR00245">
    <property type="entry name" value="OLFACTORYR"/>
</dbReference>